<evidence type="ECO:0000313" key="4">
    <source>
        <dbReference type="EMBL" id="KDB21038.1"/>
    </source>
</evidence>
<organism evidence="4 5">
    <name type="scientific">Trichophyton interdigitale (strain MR816)</name>
    <dbReference type="NCBI Taxonomy" id="1215338"/>
    <lineage>
        <taxon>Eukaryota</taxon>
        <taxon>Fungi</taxon>
        <taxon>Dikarya</taxon>
        <taxon>Ascomycota</taxon>
        <taxon>Pezizomycotina</taxon>
        <taxon>Eurotiomycetes</taxon>
        <taxon>Eurotiomycetidae</taxon>
        <taxon>Onygenales</taxon>
        <taxon>Arthrodermataceae</taxon>
        <taxon>Trichophyton</taxon>
    </lineage>
</organism>
<evidence type="ECO:0000256" key="1">
    <source>
        <dbReference type="ARBA" id="ARBA00038215"/>
    </source>
</evidence>
<reference evidence="4 5" key="1">
    <citation type="submission" date="2014-02" db="EMBL/GenBank/DDBJ databases">
        <title>The Genome Sequence of Trichophyton interdigitale MR816.</title>
        <authorList>
            <consortium name="The Broad Institute Genomics Platform"/>
            <person name="Cuomo C.A."/>
            <person name="White T.C."/>
            <person name="Graser Y."/>
            <person name="Martinez-Rossi N."/>
            <person name="Heitman J."/>
            <person name="Young S.K."/>
            <person name="Zeng Q."/>
            <person name="Gargeya S."/>
            <person name="Abouelleil A."/>
            <person name="Alvarado L."/>
            <person name="Chapman S.B."/>
            <person name="Gainer-Dewar J."/>
            <person name="Goldberg J."/>
            <person name="Griggs A."/>
            <person name="Gujja S."/>
            <person name="Hansen M."/>
            <person name="Howarth C."/>
            <person name="Imamovic A."/>
            <person name="Larimer J."/>
            <person name="Martinez D."/>
            <person name="Murphy C."/>
            <person name="Pearson M.D."/>
            <person name="Persinoti G."/>
            <person name="Poon T."/>
            <person name="Priest M."/>
            <person name="Roberts A.D."/>
            <person name="Saif S."/>
            <person name="Shea T.D."/>
            <person name="Sykes S.N."/>
            <person name="Wortman J."/>
            <person name="Nusbaum C."/>
            <person name="Birren B."/>
        </authorList>
    </citation>
    <scope>NUCLEOTIDE SEQUENCE [LARGE SCALE GENOMIC DNA]</scope>
    <source>
        <strain evidence="4 5">MR816</strain>
    </source>
</reference>
<sequence length="397" mass="43530">MVKTLYAVTALLLLNPTLSVCGGPDSRAVEKIRADFRLPGFAVGLFKNEYLQYEVTGRRKNTEPIPIKRTDKFHLGSITKAMTGTLIGMMVDRGLINWTSTLPEVLPDFTNMMHDNHRNTTIGMLGAHRSGILDDYSKDPDFYLGLYNLDPVEGRKAMINHTLGKELGAIKGQYAYDNTNYVILGRIVENFLGVENGASWEQIIMAALFNPLGMKCGFGTPHQSSETSIDNPWGHYFYNSSSNPEPVGGPLVRRDNPPALGPAGTVHCDIKSYMNFAKMHIDGFNGRRTKLGISEETFKMLHTPYPSADGVLYTPGGWIYANGTTTPWTNGPTLGHEGSNKLNHALVFLVPKRGPTGEIITAFANTGNYVVGEEGTAPAADAMYTAVSDIMEGRLFK</sequence>
<gene>
    <name evidence="4" type="ORF">H109_07022</name>
</gene>
<comment type="caution">
    <text evidence="4">The sequence shown here is derived from an EMBL/GenBank/DDBJ whole genome shotgun (WGS) entry which is preliminary data.</text>
</comment>
<dbReference type="EMBL" id="AOKY01000630">
    <property type="protein sequence ID" value="KDB21038.1"/>
    <property type="molecule type" value="Genomic_DNA"/>
</dbReference>
<keyword evidence="2" id="KW-0732">Signal</keyword>
<dbReference type="HOGENOM" id="CLU_020027_14_4_1"/>
<dbReference type="OMA" id="HAGSNTM"/>
<protein>
    <recommendedName>
        <fullName evidence="3">Beta-lactamase-related domain-containing protein</fullName>
    </recommendedName>
</protein>
<dbReference type="AlphaFoldDB" id="A0A059J002"/>
<name>A0A059J002_TRIIM</name>
<evidence type="ECO:0000259" key="3">
    <source>
        <dbReference type="Pfam" id="PF00144"/>
    </source>
</evidence>
<feature type="chain" id="PRO_5001575037" description="Beta-lactamase-related domain-containing protein" evidence="2">
    <location>
        <begin position="20"/>
        <end position="397"/>
    </location>
</feature>
<keyword evidence="5" id="KW-1185">Reference proteome</keyword>
<dbReference type="PANTHER" id="PTHR46825">
    <property type="entry name" value="D-ALANYL-D-ALANINE-CARBOXYPEPTIDASE/ENDOPEPTIDASE AMPH"/>
    <property type="match status" value="1"/>
</dbReference>
<dbReference type="PANTHER" id="PTHR46825:SF9">
    <property type="entry name" value="BETA-LACTAMASE-RELATED DOMAIN-CONTAINING PROTEIN"/>
    <property type="match status" value="1"/>
</dbReference>
<dbReference type="Proteomes" id="UP000024533">
    <property type="component" value="Unassembled WGS sequence"/>
</dbReference>
<evidence type="ECO:0000256" key="2">
    <source>
        <dbReference type="SAM" id="SignalP"/>
    </source>
</evidence>
<dbReference type="STRING" id="1215338.A0A059J002"/>
<accession>A0A059J002</accession>
<comment type="similarity">
    <text evidence="1">Belongs to the peptidase S12 family.</text>
</comment>
<dbReference type="InterPro" id="IPR012338">
    <property type="entry name" value="Beta-lactam/transpept-like"/>
</dbReference>
<evidence type="ECO:0000313" key="5">
    <source>
        <dbReference type="Proteomes" id="UP000024533"/>
    </source>
</evidence>
<dbReference type="InterPro" id="IPR050491">
    <property type="entry name" value="AmpC-like"/>
</dbReference>
<dbReference type="OrthoDB" id="5946976at2759"/>
<dbReference type="Pfam" id="PF00144">
    <property type="entry name" value="Beta-lactamase"/>
    <property type="match status" value="1"/>
</dbReference>
<proteinExistence type="inferred from homology"/>
<dbReference type="Gene3D" id="3.40.710.10">
    <property type="entry name" value="DD-peptidase/beta-lactamase superfamily"/>
    <property type="match status" value="1"/>
</dbReference>
<dbReference type="SUPFAM" id="SSF56601">
    <property type="entry name" value="beta-lactamase/transpeptidase-like"/>
    <property type="match status" value="1"/>
</dbReference>
<feature type="signal peptide" evidence="2">
    <location>
        <begin position="1"/>
        <end position="19"/>
    </location>
</feature>
<dbReference type="InterPro" id="IPR001466">
    <property type="entry name" value="Beta-lactam-related"/>
</dbReference>
<feature type="domain" description="Beta-lactamase-related" evidence="3">
    <location>
        <begin position="27"/>
        <end position="367"/>
    </location>
</feature>